<dbReference type="EMBL" id="VFIY01000018">
    <property type="protein sequence ID" value="TPD57482.1"/>
    <property type="molecule type" value="Genomic_DNA"/>
</dbReference>
<dbReference type="Pfam" id="PF01738">
    <property type="entry name" value="DLH"/>
    <property type="match status" value="1"/>
</dbReference>
<dbReference type="Proteomes" id="UP000319148">
    <property type="component" value="Unassembled WGS sequence"/>
</dbReference>
<sequence>MIKTETITYEGPGGTYEGTISYDDSIEGPRPGVLVCHAWMGQGAFETEQAEKLAALGYVGFALDVYGKGVRASDADRAAELMNQVASDHSVLLARLEYALELLKEHPLVDGDKTGAIGYCFGGKCVLDLARSGAATLGVVSFHGILGAPAGAEEPFINAKVLALHGWDDPLATPEQAREFAEEMTKRGVDWQLHAYGNTVHAFTLPTANDLDHGICYQPDAARRSWQAMENFLEEVFA</sequence>
<gene>
    <name evidence="2" type="ORF">FIV46_15295</name>
</gene>
<dbReference type="AlphaFoldDB" id="A0A501PBU9"/>
<dbReference type="Gene3D" id="3.40.50.1820">
    <property type="entry name" value="alpha/beta hydrolase"/>
    <property type="match status" value="1"/>
</dbReference>
<accession>A0A501PBU9</accession>
<keyword evidence="3" id="KW-1185">Reference proteome</keyword>
<reference evidence="3" key="1">
    <citation type="submission" date="2019-06" db="EMBL/GenBank/DDBJ databases">
        <title>The complete genome of Emcibacter congregatus ZYLT.</title>
        <authorList>
            <person name="Zhao Z."/>
        </authorList>
    </citation>
    <scope>NUCLEOTIDE SEQUENCE [LARGE SCALE GENOMIC DNA]</scope>
    <source>
        <strain evidence="3">MCCC 1A06723</strain>
    </source>
</reference>
<dbReference type="OrthoDB" id="9787933at2"/>
<dbReference type="InterPro" id="IPR029058">
    <property type="entry name" value="AB_hydrolase_fold"/>
</dbReference>
<dbReference type="RefSeq" id="WP_139941797.1">
    <property type="nucleotide sequence ID" value="NZ_JBHSYP010000005.1"/>
</dbReference>
<evidence type="ECO:0000313" key="3">
    <source>
        <dbReference type="Proteomes" id="UP000319148"/>
    </source>
</evidence>
<dbReference type="InterPro" id="IPR050261">
    <property type="entry name" value="FrsA_esterase"/>
</dbReference>
<evidence type="ECO:0000259" key="1">
    <source>
        <dbReference type="Pfam" id="PF01738"/>
    </source>
</evidence>
<organism evidence="2 3">
    <name type="scientific">Emcibacter nanhaiensis</name>
    <dbReference type="NCBI Taxonomy" id="1505037"/>
    <lineage>
        <taxon>Bacteria</taxon>
        <taxon>Pseudomonadati</taxon>
        <taxon>Pseudomonadota</taxon>
        <taxon>Alphaproteobacteria</taxon>
        <taxon>Emcibacterales</taxon>
        <taxon>Emcibacteraceae</taxon>
        <taxon>Emcibacter</taxon>
    </lineage>
</organism>
<proteinExistence type="predicted"/>
<protein>
    <submittedName>
        <fullName evidence="2">Dienelactone hydrolase family protein</fullName>
    </submittedName>
</protein>
<evidence type="ECO:0000313" key="2">
    <source>
        <dbReference type="EMBL" id="TPD57482.1"/>
    </source>
</evidence>
<dbReference type="PANTHER" id="PTHR22946">
    <property type="entry name" value="DIENELACTONE HYDROLASE DOMAIN-CONTAINING PROTEIN-RELATED"/>
    <property type="match status" value="1"/>
</dbReference>
<dbReference type="InterPro" id="IPR002925">
    <property type="entry name" value="Dienelactn_hydro"/>
</dbReference>
<dbReference type="GO" id="GO:0016787">
    <property type="term" value="F:hydrolase activity"/>
    <property type="evidence" value="ECO:0007669"/>
    <property type="project" value="UniProtKB-KW"/>
</dbReference>
<feature type="domain" description="Dienelactone hydrolase" evidence="1">
    <location>
        <begin position="29"/>
        <end position="236"/>
    </location>
</feature>
<dbReference type="PANTHER" id="PTHR22946:SF0">
    <property type="entry name" value="DIENELACTONE HYDROLASE DOMAIN-CONTAINING PROTEIN"/>
    <property type="match status" value="1"/>
</dbReference>
<dbReference type="SUPFAM" id="SSF53474">
    <property type="entry name" value="alpha/beta-Hydrolases"/>
    <property type="match status" value="1"/>
</dbReference>
<keyword evidence="2" id="KW-0378">Hydrolase</keyword>
<name>A0A501PBU9_9PROT</name>
<comment type="caution">
    <text evidence="2">The sequence shown here is derived from an EMBL/GenBank/DDBJ whole genome shotgun (WGS) entry which is preliminary data.</text>
</comment>